<feature type="binding site" evidence="8">
    <location>
        <position position="412"/>
    </location>
    <ligand>
        <name>Zn(2+)</name>
        <dbReference type="ChEBI" id="CHEBI:29105"/>
    </ligand>
</feature>
<evidence type="ECO:0000256" key="5">
    <source>
        <dbReference type="PIRSR" id="PIRSR000099-1"/>
    </source>
</evidence>
<evidence type="ECO:0000256" key="2">
    <source>
        <dbReference type="ARBA" id="ARBA00022833"/>
    </source>
</evidence>
<feature type="binding site" evidence="7">
    <location>
        <position position="227"/>
    </location>
    <ligand>
        <name>substrate</name>
    </ligand>
</feature>
<protein>
    <submittedName>
        <fullName evidence="10">Histidinol dehydrogenase</fullName>
    </submittedName>
</protein>
<dbReference type="PIRSF" id="PIRSF000099">
    <property type="entry name" value="Histidinol_dh"/>
    <property type="match status" value="1"/>
</dbReference>
<dbReference type="GO" id="GO:0051287">
    <property type="term" value="F:NAD binding"/>
    <property type="evidence" value="ECO:0007669"/>
    <property type="project" value="InterPro"/>
</dbReference>
<reference evidence="10 11" key="1">
    <citation type="journal article" date="2014" name="Int. J. Syst. Evol. Microbiol.">
        <title>Complete genome sequence of Corynebacterium casei LMG S-19264T (=DSM 44701T), isolated from a smear-ripened cheese.</title>
        <authorList>
            <consortium name="US DOE Joint Genome Institute (JGI-PGF)"/>
            <person name="Walter F."/>
            <person name="Albersmeier A."/>
            <person name="Kalinowski J."/>
            <person name="Ruckert C."/>
        </authorList>
    </citation>
    <scope>NUCLEOTIDE SEQUENCE [LARGE SCALE GENOMIC DNA]</scope>
    <source>
        <strain evidence="10 11">CGMCC 1.16330</strain>
    </source>
</reference>
<dbReference type="Pfam" id="PF00815">
    <property type="entry name" value="Histidinol_dh"/>
    <property type="match status" value="1"/>
</dbReference>
<dbReference type="PRINTS" id="PR00083">
    <property type="entry name" value="HOLDHDRGNASE"/>
</dbReference>
<evidence type="ECO:0000256" key="3">
    <source>
        <dbReference type="ARBA" id="ARBA00023002"/>
    </source>
</evidence>
<comment type="caution">
    <text evidence="10">The sequence shown here is derived from an EMBL/GenBank/DDBJ whole genome shotgun (WGS) entry which is preliminary data.</text>
</comment>
<dbReference type="GO" id="GO:0004399">
    <property type="term" value="F:histidinol dehydrogenase activity"/>
    <property type="evidence" value="ECO:0007669"/>
    <property type="project" value="InterPro"/>
</dbReference>
<dbReference type="PANTHER" id="PTHR21256">
    <property type="entry name" value="HISTIDINOL DEHYDROGENASE HDH"/>
    <property type="match status" value="1"/>
</dbReference>
<keyword evidence="11" id="KW-1185">Reference proteome</keyword>
<proteinExistence type="inferred from homology"/>
<organism evidence="10 11">
    <name type="scientific">Caldovatus sediminis</name>
    <dbReference type="NCBI Taxonomy" id="2041189"/>
    <lineage>
        <taxon>Bacteria</taxon>
        <taxon>Pseudomonadati</taxon>
        <taxon>Pseudomonadota</taxon>
        <taxon>Alphaproteobacteria</taxon>
        <taxon>Acetobacterales</taxon>
        <taxon>Roseomonadaceae</taxon>
        <taxon>Caldovatus</taxon>
    </lineage>
</organism>
<keyword evidence="6" id="KW-0520">NAD</keyword>
<dbReference type="PANTHER" id="PTHR21256:SF14">
    <property type="entry name" value="HISTIDINOL DEHYDROGENASE"/>
    <property type="match status" value="1"/>
</dbReference>
<evidence type="ECO:0000256" key="7">
    <source>
        <dbReference type="PIRSR" id="PIRSR000099-3"/>
    </source>
</evidence>
<dbReference type="SUPFAM" id="SSF53720">
    <property type="entry name" value="ALDH-like"/>
    <property type="match status" value="1"/>
</dbReference>
<comment type="cofactor">
    <cofactor evidence="8">
        <name>Zn(2+)</name>
        <dbReference type="ChEBI" id="CHEBI:29105"/>
    </cofactor>
    <text evidence="8">Binds 1 zinc ion per subunit.</text>
</comment>
<dbReference type="Gene3D" id="1.20.5.1300">
    <property type="match status" value="1"/>
</dbReference>
<feature type="active site" description="Proton acceptor" evidence="5">
    <location>
        <position position="320"/>
    </location>
</feature>
<gene>
    <name evidence="10" type="primary">hisD</name>
    <name evidence="10" type="ORF">GCM10010964_19910</name>
</gene>
<evidence type="ECO:0000256" key="4">
    <source>
        <dbReference type="PIRNR" id="PIRNR000099"/>
    </source>
</evidence>
<dbReference type="InterPro" id="IPR022695">
    <property type="entry name" value="Histidinol_DH_monofunct"/>
</dbReference>
<dbReference type="EMBL" id="BMKS01000005">
    <property type="protein sequence ID" value="GGG32009.1"/>
    <property type="molecule type" value="Genomic_DNA"/>
</dbReference>
<dbReference type="GO" id="GO:0000105">
    <property type="term" value="P:L-histidine biosynthetic process"/>
    <property type="evidence" value="ECO:0007669"/>
    <property type="project" value="InterPro"/>
</dbReference>
<sequence length="437" mass="46573">MAVTWLKKAAKTPASEEGAARAVVTEMLARIEAGGEQAVLDYAKRLDGWEGPVVVGPEEIARRAAEVDEGTRRDIDRAIANVRRFAEAQRESVREFSVELAPGLVAGQRLVPVNCVGAYVPAGRYAYIASAYMAIATAKAAGVPFVVAASAPYKGGPINAKQLYAMHRSGADMILTLGGVQAIAAMTFGLFTGRPADVIVGPGNKYVAEAKRMLFGRVGIDVLAGPTEICVIADATADPEIVAADLVGQAEHGAESPAWLVALDRGLAEHCVRRVPELIAALPPTAREAAAAAWRDYGEVVTCDTREEAAKVSDDYAAEHLEVLAADLDWWLQRLTNYGSLFLGEGSTVAYGDKAAGPNHILPTKGAARYSAGLSVHKFLKPLTWQKVTREANRALGPIVARISRHEGMEAHARTADLRLGKWFPGERFDTGVPVQS</sequence>
<accession>A0A8J2ZAR1</accession>
<dbReference type="NCBIfam" id="TIGR00069">
    <property type="entry name" value="hisD"/>
    <property type="match status" value="1"/>
</dbReference>
<feature type="binding site" evidence="6">
    <location>
        <position position="181"/>
    </location>
    <ligand>
        <name>NAD(+)</name>
        <dbReference type="ChEBI" id="CHEBI:57540"/>
    </ligand>
</feature>
<dbReference type="GO" id="GO:0005829">
    <property type="term" value="C:cytosol"/>
    <property type="evidence" value="ECO:0007669"/>
    <property type="project" value="TreeGrafter"/>
</dbReference>
<feature type="binding site" evidence="7">
    <location>
        <position position="407"/>
    </location>
    <ligand>
        <name>substrate</name>
    </ligand>
</feature>
<feature type="binding site" evidence="7">
    <location>
        <position position="412"/>
    </location>
    <ligand>
        <name>substrate</name>
    </ligand>
</feature>
<dbReference type="RefSeq" id="WP_188899877.1">
    <property type="nucleotide sequence ID" value="NZ_BMKS01000005.1"/>
</dbReference>
<dbReference type="InterPro" id="IPR001692">
    <property type="entry name" value="Histidinol_DH_CS"/>
</dbReference>
<feature type="binding site" evidence="7">
    <location>
        <position position="320"/>
    </location>
    <ligand>
        <name>substrate</name>
    </ligand>
</feature>
<dbReference type="CDD" id="cd06572">
    <property type="entry name" value="Histidinol_dh"/>
    <property type="match status" value="1"/>
</dbReference>
<name>A0A8J2ZAR1_9PROT</name>
<feature type="binding site" evidence="8">
    <location>
        <position position="249"/>
    </location>
    <ligand>
        <name>Zn(2+)</name>
        <dbReference type="ChEBI" id="CHEBI:29105"/>
    </ligand>
</feature>
<dbReference type="GO" id="GO:0046872">
    <property type="term" value="F:metal ion binding"/>
    <property type="evidence" value="ECO:0007669"/>
    <property type="project" value="UniProtKB-KW"/>
</dbReference>
<evidence type="ECO:0000313" key="11">
    <source>
        <dbReference type="Proteomes" id="UP000597507"/>
    </source>
</evidence>
<dbReference type="Proteomes" id="UP000597507">
    <property type="component" value="Unassembled WGS sequence"/>
</dbReference>
<dbReference type="FunFam" id="3.40.50.1980:FF:000001">
    <property type="entry name" value="Histidinol dehydrogenase"/>
    <property type="match status" value="1"/>
</dbReference>
<evidence type="ECO:0000256" key="1">
    <source>
        <dbReference type="ARBA" id="ARBA00022723"/>
    </source>
</evidence>
<feature type="active site" description="Proton acceptor" evidence="5">
    <location>
        <position position="319"/>
    </location>
</feature>
<evidence type="ECO:0000313" key="10">
    <source>
        <dbReference type="EMBL" id="GGG32009.1"/>
    </source>
</evidence>
<dbReference type="PROSITE" id="PS00611">
    <property type="entry name" value="HISOL_DEHYDROGENASE"/>
    <property type="match status" value="1"/>
</dbReference>
<feature type="binding site" evidence="6">
    <location>
        <position position="119"/>
    </location>
    <ligand>
        <name>NAD(+)</name>
        <dbReference type="ChEBI" id="CHEBI:57540"/>
    </ligand>
</feature>
<keyword evidence="1 8" id="KW-0479">Metal-binding</keyword>
<keyword evidence="2 8" id="KW-0862">Zinc</keyword>
<evidence type="ECO:0000256" key="6">
    <source>
        <dbReference type="PIRSR" id="PIRSR000099-2"/>
    </source>
</evidence>
<evidence type="ECO:0000256" key="9">
    <source>
        <dbReference type="RuleBase" id="RU004175"/>
    </source>
</evidence>
<feature type="binding site" evidence="7">
    <location>
        <position position="249"/>
    </location>
    <ligand>
        <name>substrate</name>
    </ligand>
</feature>
<keyword evidence="3 4" id="KW-0560">Oxidoreductase</keyword>
<feature type="binding site" evidence="6">
    <location>
        <position position="204"/>
    </location>
    <ligand>
        <name>NAD(+)</name>
        <dbReference type="ChEBI" id="CHEBI:57540"/>
    </ligand>
</feature>
<dbReference type="InterPro" id="IPR012131">
    <property type="entry name" value="Hstdl_DH"/>
</dbReference>
<dbReference type="InterPro" id="IPR016161">
    <property type="entry name" value="Ald_DH/histidinol_DH"/>
</dbReference>
<dbReference type="Gene3D" id="3.40.50.1980">
    <property type="entry name" value="Nitrogenase molybdenum iron protein domain"/>
    <property type="match status" value="2"/>
</dbReference>
<feature type="binding site" evidence="7">
    <location>
        <position position="252"/>
    </location>
    <ligand>
        <name>substrate</name>
    </ligand>
</feature>
<feature type="binding site" evidence="8">
    <location>
        <position position="353"/>
    </location>
    <ligand>
        <name>Zn(2+)</name>
        <dbReference type="ChEBI" id="CHEBI:29105"/>
    </ligand>
</feature>
<evidence type="ECO:0000256" key="8">
    <source>
        <dbReference type="PIRSR" id="PIRSR000099-4"/>
    </source>
</evidence>
<feature type="binding site" evidence="7">
    <location>
        <position position="353"/>
    </location>
    <ligand>
        <name>substrate</name>
    </ligand>
</feature>
<feature type="binding site" evidence="8">
    <location>
        <position position="252"/>
    </location>
    <ligand>
        <name>Zn(2+)</name>
        <dbReference type="ChEBI" id="CHEBI:29105"/>
    </ligand>
</feature>
<dbReference type="AlphaFoldDB" id="A0A8J2ZAR1"/>
<comment type="similarity">
    <text evidence="4 9">Belongs to the histidinol dehydrogenase family.</text>
</comment>